<feature type="active site" description="Proton acceptor" evidence="11">
    <location>
        <position position="62"/>
    </location>
</feature>
<dbReference type="PANTHER" id="PTHR21047">
    <property type="entry name" value="DTDP-6-DEOXY-D-GLUCOSE-3,5 EPIMERASE"/>
    <property type="match status" value="1"/>
</dbReference>
<dbReference type="SUPFAM" id="SSF51182">
    <property type="entry name" value="RmlC-like cupins"/>
    <property type="match status" value="1"/>
</dbReference>
<dbReference type="GO" id="GO:0005829">
    <property type="term" value="C:cytosol"/>
    <property type="evidence" value="ECO:0007669"/>
    <property type="project" value="TreeGrafter"/>
</dbReference>
<evidence type="ECO:0000313" key="15">
    <source>
        <dbReference type="Proteomes" id="UP000216913"/>
    </source>
</evidence>
<reference evidence="14 15" key="1">
    <citation type="submission" date="2017-05" db="EMBL/GenBank/DDBJ databases">
        <title>Complete and WGS of Bordetella genogroups.</title>
        <authorList>
            <person name="Spilker T."/>
            <person name="LiPuma J."/>
        </authorList>
    </citation>
    <scope>NUCLEOTIDE SEQUENCE [LARGE SCALE GENOMIC DNA]</scope>
    <source>
        <strain evidence="14 15">AU10456</strain>
    </source>
</reference>
<gene>
    <name evidence="14" type="ORF">CAL25_00385</name>
</gene>
<comment type="caution">
    <text evidence="14">The sequence shown here is derived from an EMBL/GenBank/DDBJ whole genome shotgun (WGS) entry which is preliminary data.</text>
</comment>
<name>A0A261TZ08_9BORD</name>
<dbReference type="Pfam" id="PF00908">
    <property type="entry name" value="dTDP_sugar_isom"/>
    <property type="match status" value="1"/>
</dbReference>
<dbReference type="Proteomes" id="UP000216913">
    <property type="component" value="Unassembled WGS sequence"/>
</dbReference>
<dbReference type="GO" id="GO:0008830">
    <property type="term" value="F:dTDP-4-dehydrorhamnose 3,5-epimerase activity"/>
    <property type="evidence" value="ECO:0007669"/>
    <property type="project" value="UniProtKB-UniRule"/>
</dbReference>
<organism evidence="14 15">
    <name type="scientific">Bordetella genomosp. 5</name>
    <dbReference type="NCBI Taxonomy" id="1395608"/>
    <lineage>
        <taxon>Bacteria</taxon>
        <taxon>Pseudomonadati</taxon>
        <taxon>Pseudomonadota</taxon>
        <taxon>Betaproteobacteria</taxon>
        <taxon>Burkholderiales</taxon>
        <taxon>Alcaligenaceae</taxon>
        <taxon>Bordetella</taxon>
    </lineage>
</organism>
<dbReference type="EMBL" id="NEVP01000001">
    <property type="protein sequence ID" value="OZI54916.1"/>
    <property type="molecule type" value="Genomic_DNA"/>
</dbReference>
<comment type="function">
    <text evidence="2 13">Catalyzes the epimerization of the C3' and C5'positions of dTDP-6-deoxy-D-xylo-4-hexulose, forming dTDP-6-deoxy-L-lyxo-4-hexulose.</text>
</comment>
<keyword evidence="15" id="KW-1185">Reference proteome</keyword>
<comment type="similarity">
    <text evidence="4 13">Belongs to the dTDP-4-dehydrorhamnose 3,5-epimerase family.</text>
</comment>
<evidence type="ECO:0000256" key="7">
    <source>
        <dbReference type="ARBA" id="ARBA00019595"/>
    </source>
</evidence>
<comment type="pathway">
    <text evidence="3 13">Carbohydrate biosynthesis; dTDP-L-rhamnose biosynthesis.</text>
</comment>
<dbReference type="NCBIfam" id="TIGR01221">
    <property type="entry name" value="rmlC"/>
    <property type="match status" value="1"/>
</dbReference>
<dbReference type="AlphaFoldDB" id="A0A261TZ08"/>
<evidence type="ECO:0000256" key="12">
    <source>
        <dbReference type="PIRSR" id="PIRSR600888-3"/>
    </source>
</evidence>
<dbReference type="EC" id="5.1.3.13" evidence="6 13"/>
<evidence type="ECO:0000256" key="4">
    <source>
        <dbReference type="ARBA" id="ARBA00010154"/>
    </source>
</evidence>
<sequence>MQAIRQQIPDVVLFEPKVFGDDRGFFFESFNQQQFESLTGLKTQFVQDNHSRSAHGVLRGLHYQMQQPQGKLVRVTSGEVFDVAVDLRRSSPTFGQWVGVHLSAQNKRQLWVPEGFAHGFVVLSESAEFLYKTTNYYAPQHERSILWNDPDLAIEWPISTDPILSAKDQQGVLLKDADTYA</sequence>
<dbReference type="UniPathway" id="UPA00124"/>
<keyword evidence="9 13" id="KW-0413">Isomerase</keyword>
<evidence type="ECO:0000256" key="10">
    <source>
        <dbReference type="ARBA" id="ARBA00023277"/>
    </source>
</evidence>
<keyword evidence="8" id="KW-0448">Lipopolysaccharide biosynthesis</keyword>
<comment type="catalytic activity">
    <reaction evidence="1 13">
        <text>dTDP-4-dehydro-6-deoxy-alpha-D-glucose = dTDP-4-dehydro-beta-L-rhamnose</text>
        <dbReference type="Rhea" id="RHEA:16969"/>
        <dbReference type="ChEBI" id="CHEBI:57649"/>
        <dbReference type="ChEBI" id="CHEBI:62830"/>
        <dbReference type="EC" id="5.1.3.13"/>
    </reaction>
</comment>
<dbReference type="InterPro" id="IPR011051">
    <property type="entry name" value="RmlC_Cupin_sf"/>
</dbReference>
<evidence type="ECO:0000313" key="14">
    <source>
        <dbReference type="EMBL" id="OZI54916.1"/>
    </source>
</evidence>
<comment type="subunit">
    <text evidence="5 13">Homodimer.</text>
</comment>
<accession>A0A261TZ08</accession>
<dbReference type="PANTHER" id="PTHR21047:SF2">
    <property type="entry name" value="THYMIDINE DIPHOSPHO-4-KETO-RHAMNOSE 3,5-EPIMERASE"/>
    <property type="match status" value="1"/>
</dbReference>
<evidence type="ECO:0000256" key="3">
    <source>
        <dbReference type="ARBA" id="ARBA00004781"/>
    </source>
</evidence>
<dbReference type="InterPro" id="IPR014710">
    <property type="entry name" value="RmlC-like_jellyroll"/>
</dbReference>
<feature type="site" description="Participates in a stacking interaction with the thymidine ring of dTDP-4-oxo-6-deoxyglucose" evidence="12">
    <location>
        <position position="137"/>
    </location>
</feature>
<evidence type="ECO:0000256" key="1">
    <source>
        <dbReference type="ARBA" id="ARBA00001298"/>
    </source>
</evidence>
<evidence type="ECO:0000256" key="2">
    <source>
        <dbReference type="ARBA" id="ARBA00001997"/>
    </source>
</evidence>
<evidence type="ECO:0000256" key="6">
    <source>
        <dbReference type="ARBA" id="ARBA00012098"/>
    </source>
</evidence>
<dbReference type="GO" id="GO:0009103">
    <property type="term" value="P:lipopolysaccharide biosynthetic process"/>
    <property type="evidence" value="ECO:0007669"/>
    <property type="project" value="UniProtKB-KW"/>
</dbReference>
<evidence type="ECO:0000256" key="5">
    <source>
        <dbReference type="ARBA" id="ARBA00011738"/>
    </source>
</evidence>
<feature type="active site" description="Proton donor" evidence="11">
    <location>
        <position position="131"/>
    </location>
</feature>
<dbReference type="OrthoDB" id="9800680at2"/>
<dbReference type="FunFam" id="2.60.120.10:FF:000051">
    <property type="entry name" value="dTDP-4-dehydrorhamnose 3,5-epimerase"/>
    <property type="match status" value="1"/>
</dbReference>
<proteinExistence type="inferred from homology"/>
<evidence type="ECO:0000256" key="13">
    <source>
        <dbReference type="RuleBase" id="RU364069"/>
    </source>
</evidence>
<dbReference type="GO" id="GO:0019305">
    <property type="term" value="P:dTDP-rhamnose biosynthetic process"/>
    <property type="evidence" value="ECO:0007669"/>
    <property type="project" value="UniProtKB-UniRule"/>
</dbReference>
<evidence type="ECO:0000256" key="8">
    <source>
        <dbReference type="ARBA" id="ARBA00022985"/>
    </source>
</evidence>
<evidence type="ECO:0000256" key="11">
    <source>
        <dbReference type="PIRSR" id="PIRSR600888-1"/>
    </source>
</evidence>
<dbReference type="RefSeq" id="WP_094797980.1">
    <property type="nucleotide sequence ID" value="NZ_NEVN01000013.1"/>
</dbReference>
<protein>
    <recommendedName>
        <fullName evidence="7 13">dTDP-4-dehydrorhamnose 3,5-epimerase</fullName>
        <ecNumber evidence="6 13">5.1.3.13</ecNumber>
    </recommendedName>
    <alternativeName>
        <fullName evidence="13">Thymidine diphospho-4-keto-rhamnose 3,5-epimerase</fullName>
    </alternativeName>
</protein>
<keyword evidence="10" id="KW-0119">Carbohydrate metabolism</keyword>
<dbReference type="CDD" id="cd00438">
    <property type="entry name" value="cupin_RmlC"/>
    <property type="match status" value="1"/>
</dbReference>
<evidence type="ECO:0000256" key="9">
    <source>
        <dbReference type="ARBA" id="ARBA00023235"/>
    </source>
</evidence>
<dbReference type="Gene3D" id="2.60.120.10">
    <property type="entry name" value="Jelly Rolls"/>
    <property type="match status" value="1"/>
</dbReference>
<dbReference type="InterPro" id="IPR000888">
    <property type="entry name" value="RmlC-like"/>
</dbReference>